<dbReference type="EMBL" id="JANBUO010000009">
    <property type="protein sequence ID" value="KAJ2809145.1"/>
    <property type="molecule type" value="Genomic_DNA"/>
</dbReference>
<dbReference type="PANTHER" id="PTHR13593">
    <property type="match status" value="1"/>
</dbReference>
<gene>
    <name evidence="2" type="ORF">H4R20_000324</name>
</gene>
<dbReference type="PANTHER" id="PTHR13593:SF140">
    <property type="entry name" value="PLC-LIKE PHOSPHODIESTERASE"/>
    <property type="match status" value="1"/>
</dbReference>
<dbReference type="InterPro" id="IPR017946">
    <property type="entry name" value="PLC-like_Pdiesterase_TIM-brl"/>
</dbReference>
<evidence type="ECO:0000313" key="2">
    <source>
        <dbReference type="EMBL" id="KAJ2809145.1"/>
    </source>
</evidence>
<comment type="caution">
    <text evidence="2">The sequence shown here is derived from an EMBL/GenBank/DDBJ whole genome shotgun (WGS) entry which is preliminary data.</text>
</comment>
<feature type="region of interest" description="Disordered" evidence="1">
    <location>
        <begin position="1"/>
        <end position="21"/>
    </location>
</feature>
<dbReference type="PROSITE" id="PS50007">
    <property type="entry name" value="PIPLC_X_DOMAIN"/>
    <property type="match status" value="1"/>
</dbReference>
<organism evidence="2 3">
    <name type="scientific">Coemansia guatemalensis</name>
    <dbReference type="NCBI Taxonomy" id="2761395"/>
    <lineage>
        <taxon>Eukaryota</taxon>
        <taxon>Fungi</taxon>
        <taxon>Fungi incertae sedis</taxon>
        <taxon>Zoopagomycota</taxon>
        <taxon>Kickxellomycotina</taxon>
        <taxon>Kickxellomycetes</taxon>
        <taxon>Kickxellales</taxon>
        <taxon>Kickxellaceae</taxon>
        <taxon>Coemansia</taxon>
    </lineage>
</organism>
<evidence type="ECO:0000256" key="1">
    <source>
        <dbReference type="SAM" id="MobiDB-lite"/>
    </source>
</evidence>
<dbReference type="Pfam" id="PF26146">
    <property type="entry name" value="PI-PLC_X"/>
    <property type="match status" value="1"/>
</dbReference>
<dbReference type="SUPFAM" id="SSF51695">
    <property type="entry name" value="PLC-like phosphodiesterases"/>
    <property type="match status" value="1"/>
</dbReference>
<evidence type="ECO:0000313" key="3">
    <source>
        <dbReference type="Proteomes" id="UP001140094"/>
    </source>
</evidence>
<dbReference type="OrthoDB" id="7984201at2759"/>
<accession>A0A9W8I1M3</accession>
<dbReference type="InterPro" id="IPR051057">
    <property type="entry name" value="PI-PLC_domain"/>
</dbReference>
<keyword evidence="3" id="KW-1185">Reference proteome</keyword>
<evidence type="ECO:0008006" key="4">
    <source>
        <dbReference type="Google" id="ProtNLM"/>
    </source>
</evidence>
<dbReference type="GO" id="GO:0006629">
    <property type="term" value="P:lipid metabolic process"/>
    <property type="evidence" value="ECO:0007669"/>
    <property type="project" value="InterPro"/>
</dbReference>
<sequence>MGTTLHRSPRPAVYHQRRSDSSSCNGYSELCSKRFNEVAYATTHNSYAHGDNIAANQNKDIRQQLDDGIRGFMLDLYKLESGPADDPYLCHTSCTLLNGGKLVDALKDFKTFLDANKDEVVTIFIENGQPFSAADMAKAFTTAGLEDYAFSPSDASSSNESSSAGGSSSDSGFEWPSLKDMIDSGKRLVVFTDSNADASVPWILNENSYAVQTSYTVEEGSSFDCKPLKQIQPLWVMNHFVFTNYTVLGFNFERPSPNSAGSVNTLKSIVDQSKLCSNDGHFANFVTVDYYDVGDTFKAVAEINGVSYKSTAVDTFAGDSNSDTTSAAPAGPSAAFSLAAVAALFSAGSALLW</sequence>
<dbReference type="GO" id="GO:0008081">
    <property type="term" value="F:phosphoric diester hydrolase activity"/>
    <property type="evidence" value="ECO:0007669"/>
    <property type="project" value="InterPro"/>
</dbReference>
<dbReference type="Gene3D" id="3.20.20.190">
    <property type="entry name" value="Phosphatidylinositol (PI) phosphodiesterase"/>
    <property type="match status" value="1"/>
</dbReference>
<name>A0A9W8I1M3_9FUNG</name>
<protein>
    <recommendedName>
        <fullName evidence="4">PLC-like phosphodiesterase</fullName>
    </recommendedName>
</protein>
<dbReference type="AlphaFoldDB" id="A0A9W8I1M3"/>
<proteinExistence type="predicted"/>
<reference evidence="2" key="1">
    <citation type="submission" date="2022-07" db="EMBL/GenBank/DDBJ databases">
        <title>Phylogenomic reconstructions and comparative analyses of Kickxellomycotina fungi.</title>
        <authorList>
            <person name="Reynolds N.K."/>
            <person name="Stajich J.E."/>
            <person name="Barry K."/>
            <person name="Grigoriev I.V."/>
            <person name="Crous P."/>
            <person name="Smith M.E."/>
        </authorList>
    </citation>
    <scope>NUCLEOTIDE SEQUENCE</scope>
    <source>
        <strain evidence="2">NRRL 1565</strain>
    </source>
</reference>
<dbReference type="Proteomes" id="UP001140094">
    <property type="component" value="Unassembled WGS sequence"/>
</dbReference>